<dbReference type="EMBL" id="JANJQO010000429">
    <property type="protein sequence ID" value="KAJ2977885.1"/>
    <property type="molecule type" value="Genomic_DNA"/>
</dbReference>
<organism evidence="1 2">
    <name type="scientific">Zarea fungicola</name>
    <dbReference type="NCBI Taxonomy" id="93591"/>
    <lineage>
        <taxon>Eukaryota</taxon>
        <taxon>Fungi</taxon>
        <taxon>Dikarya</taxon>
        <taxon>Ascomycota</taxon>
        <taxon>Pezizomycotina</taxon>
        <taxon>Sordariomycetes</taxon>
        <taxon>Hypocreomycetidae</taxon>
        <taxon>Hypocreales</taxon>
        <taxon>Cordycipitaceae</taxon>
        <taxon>Zarea</taxon>
    </lineage>
</organism>
<keyword evidence="2" id="KW-1185">Reference proteome</keyword>
<protein>
    <submittedName>
        <fullName evidence="1">Uncharacterized protein</fullName>
    </submittedName>
</protein>
<evidence type="ECO:0000313" key="1">
    <source>
        <dbReference type="EMBL" id="KAJ2977885.1"/>
    </source>
</evidence>
<gene>
    <name evidence="1" type="ORF">NQ176_g4123</name>
</gene>
<proteinExistence type="predicted"/>
<reference evidence="1" key="1">
    <citation type="submission" date="2022-08" db="EMBL/GenBank/DDBJ databases">
        <title>Genome Sequence of Lecanicillium fungicola.</title>
        <authorList>
            <person name="Buettner E."/>
        </authorList>
    </citation>
    <scope>NUCLEOTIDE SEQUENCE</scope>
    <source>
        <strain evidence="1">Babe33</strain>
    </source>
</reference>
<name>A0ACC1NEZ0_9HYPO</name>
<dbReference type="Proteomes" id="UP001143910">
    <property type="component" value="Unassembled WGS sequence"/>
</dbReference>
<sequence length="150" mass="16490">MSPSEYQNMTDALENGEEWYVPDEVPRVEWIPGTVLDLGGGNNRSLQTRGGNHQINVYFQRNCLTDGYVGGAFNFGCGGVCIFYKLPLYSAALSQQYASGPKPTANMYPNQACAGSRHQKIGIWSGETYGCTNANSCCGNWGSYYAYYNC</sequence>
<comment type="caution">
    <text evidence="1">The sequence shown here is derived from an EMBL/GenBank/DDBJ whole genome shotgun (WGS) entry which is preliminary data.</text>
</comment>
<accession>A0ACC1NEZ0</accession>
<evidence type="ECO:0000313" key="2">
    <source>
        <dbReference type="Proteomes" id="UP001143910"/>
    </source>
</evidence>